<feature type="region of interest" description="Disordered" evidence="1">
    <location>
        <begin position="29"/>
        <end position="72"/>
    </location>
</feature>
<comment type="caution">
    <text evidence="2">The sequence shown here is derived from an EMBL/GenBank/DDBJ whole genome shotgun (WGS) entry which is preliminary data.</text>
</comment>
<dbReference type="EMBL" id="BARU01025435">
    <property type="protein sequence ID" value="GAH66400.1"/>
    <property type="molecule type" value="Genomic_DNA"/>
</dbReference>
<proteinExistence type="predicted"/>
<dbReference type="AlphaFoldDB" id="X1IAT8"/>
<reference evidence="2" key="1">
    <citation type="journal article" date="2014" name="Front. Microbiol.">
        <title>High frequency of phylogenetically diverse reductive dehalogenase-homologous genes in deep subseafloor sedimentary metagenomes.</title>
        <authorList>
            <person name="Kawai M."/>
            <person name="Futagami T."/>
            <person name="Toyoda A."/>
            <person name="Takaki Y."/>
            <person name="Nishi S."/>
            <person name="Hori S."/>
            <person name="Arai W."/>
            <person name="Tsubouchi T."/>
            <person name="Morono Y."/>
            <person name="Uchiyama I."/>
            <person name="Ito T."/>
            <person name="Fujiyama A."/>
            <person name="Inagaki F."/>
            <person name="Takami H."/>
        </authorList>
    </citation>
    <scope>NUCLEOTIDE SEQUENCE</scope>
    <source>
        <strain evidence="2">Expedition CK06-06</strain>
    </source>
</reference>
<organism evidence="2">
    <name type="scientific">marine sediment metagenome</name>
    <dbReference type="NCBI Taxonomy" id="412755"/>
    <lineage>
        <taxon>unclassified sequences</taxon>
        <taxon>metagenomes</taxon>
        <taxon>ecological metagenomes</taxon>
    </lineage>
</organism>
<gene>
    <name evidence="2" type="ORF">S03H2_40980</name>
</gene>
<name>X1IAT8_9ZZZZ</name>
<evidence type="ECO:0000256" key="1">
    <source>
        <dbReference type="SAM" id="MobiDB-lite"/>
    </source>
</evidence>
<sequence>MPIGGACSCQEIERMLGEILGALKIPGNKRRRQTTGERTPRQQFMSDCMRSPEKGGQGKGMAVCASDWKQKK</sequence>
<accession>X1IAT8</accession>
<evidence type="ECO:0000313" key="2">
    <source>
        <dbReference type="EMBL" id="GAH66400.1"/>
    </source>
</evidence>
<protein>
    <submittedName>
        <fullName evidence="2">Uncharacterized protein</fullName>
    </submittedName>
</protein>